<dbReference type="HOGENOM" id="CLU_106355_1_0_6"/>
<dbReference type="SUPFAM" id="SSF82784">
    <property type="entry name" value="OsmC-like"/>
    <property type="match status" value="1"/>
</dbReference>
<dbReference type="eggNOG" id="COG1764">
    <property type="taxonomic scope" value="Bacteria"/>
</dbReference>
<dbReference type="NCBIfam" id="TIGR03562">
    <property type="entry name" value="osmo_induc_OsmC"/>
    <property type="match status" value="1"/>
</dbReference>
<dbReference type="Gene3D" id="3.30.300.20">
    <property type="match status" value="1"/>
</dbReference>
<protein>
    <submittedName>
        <fullName evidence="1">Peroxiredoxin OsmC</fullName>
    </submittedName>
</protein>
<proteinExistence type="predicted"/>
<dbReference type="InterPro" id="IPR019904">
    <property type="entry name" value="Peroxiredoxin_OsmC"/>
</dbReference>
<evidence type="ECO:0000313" key="2">
    <source>
        <dbReference type="Proteomes" id="UP000006690"/>
    </source>
</evidence>
<accession>A0A0H3KSG0</accession>
<dbReference type="Pfam" id="PF02566">
    <property type="entry name" value="OsmC"/>
    <property type="match status" value="1"/>
</dbReference>
<dbReference type="InterPro" id="IPR052707">
    <property type="entry name" value="OsmC_Ohr_Peroxiredoxin"/>
</dbReference>
<organism evidence="1 2">
    <name type="scientific">Pantoea ananatis (strain AJ13355)</name>
    <dbReference type="NCBI Taxonomy" id="932677"/>
    <lineage>
        <taxon>Bacteria</taxon>
        <taxon>Pseudomonadati</taxon>
        <taxon>Pseudomonadota</taxon>
        <taxon>Gammaproteobacteria</taxon>
        <taxon>Enterobacterales</taxon>
        <taxon>Erwiniaceae</taxon>
        <taxon>Pantoea</taxon>
    </lineage>
</organism>
<dbReference type="PANTHER" id="PTHR42830:SF1">
    <property type="entry name" value="OSMOTICALLY INDUCIBLE FAMILY PROTEIN"/>
    <property type="match status" value="1"/>
</dbReference>
<sequence length="155" mass="16622">MSILTFFTNRRNDMTIHKKGSAHWEGDIKGKGTVSTESGVLNQQPYGFNTRFEGQKGTNPEELIGAAHAACFSMALSLMLGNAGHKPESIDTTADVSLDKKGEGFAITKIALTSTVSLPGIDNDTFDEIINKAKAGCPVSQVLNAEITLDYTLNN</sequence>
<dbReference type="GO" id="GO:0006979">
    <property type="term" value="P:response to oxidative stress"/>
    <property type="evidence" value="ECO:0007669"/>
    <property type="project" value="InterPro"/>
</dbReference>
<dbReference type="PATRIC" id="fig|932677.3.peg.283"/>
<evidence type="ECO:0000313" key="1">
    <source>
        <dbReference type="EMBL" id="BAK10337.1"/>
    </source>
</evidence>
<dbReference type="EMBL" id="AP012032">
    <property type="protein sequence ID" value="BAK10337.1"/>
    <property type="molecule type" value="Genomic_DNA"/>
</dbReference>
<dbReference type="KEGG" id="paj:PAJ_0257"/>
<dbReference type="InterPro" id="IPR036102">
    <property type="entry name" value="OsmC/Ohrsf"/>
</dbReference>
<dbReference type="InterPro" id="IPR015946">
    <property type="entry name" value="KH_dom-like_a/b"/>
</dbReference>
<name>A0A0H3KSG0_PANAA</name>
<dbReference type="AlphaFoldDB" id="A0A0H3KSG0"/>
<dbReference type="GO" id="GO:0004601">
    <property type="term" value="F:peroxidase activity"/>
    <property type="evidence" value="ECO:0007669"/>
    <property type="project" value="InterPro"/>
</dbReference>
<dbReference type="Proteomes" id="UP000006690">
    <property type="component" value="Chromosome"/>
</dbReference>
<reference evidence="2" key="1">
    <citation type="journal article" date="2012" name="Appl. Microbiol. Biotechnol.">
        <title>The complete genome sequence of Pantoea ananatis AJ13355, an organism with great biotechnological potential.</title>
        <authorList>
            <person name="Hara Y."/>
            <person name="Kadotani N."/>
            <person name="Izui H."/>
            <person name="Katashkina J.I."/>
            <person name="Kuvaeva T.M."/>
            <person name="Andreeva I.G."/>
            <person name="Golubeva L.I."/>
            <person name="Malko D.B."/>
            <person name="Makeev V.J."/>
            <person name="Mashko S.V."/>
            <person name="Kozlov Y.I."/>
        </authorList>
    </citation>
    <scope>NUCLEOTIDE SEQUENCE [LARGE SCALE GENOMIC DNA]</scope>
    <source>
        <strain evidence="2">AJ13355</strain>
    </source>
</reference>
<dbReference type="InterPro" id="IPR003718">
    <property type="entry name" value="OsmC/Ohr_fam"/>
</dbReference>
<dbReference type="PANTHER" id="PTHR42830">
    <property type="entry name" value="OSMOTICALLY INDUCIBLE FAMILY PROTEIN"/>
    <property type="match status" value="1"/>
</dbReference>
<gene>
    <name evidence="1" type="primary">osmC</name>
    <name evidence="1" type="ordered locus">PAJ_0257</name>
</gene>